<dbReference type="RefSeq" id="WP_361703870.1">
    <property type="nucleotide sequence ID" value="NZ_JBEZVE010000010.1"/>
</dbReference>
<evidence type="ECO:0000313" key="3">
    <source>
        <dbReference type="EMBL" id="MEU3782949.1"/>
    </source>
</evidence>
<evidence type="ECO:0000313" key="4">
    <source>
        <dbReference type="Proteomes" id="UP001550739"/>
    </source>
</evidence>
<name>A0ABV2ZK70_9ACTN</name>
<feature type="domain" description="CHAT" evidence="2">
    <location>
        <begin position="837"/>
        <end position="1133"/>
    </location>
</feature>
<reference evidence="3 4" key="1">
    <citation type="submission" date="2024-06" db="EMBL/GenBank/DDBJ databases">
        <title>The Natural Products Discovery Center: Release of the First 8490 Sequenced Strains for Exploring Actinobacteria Biosynthetic Diversity.</title>
        <authorList>
            <person name="Kalkreuter E."/>
            <person name="Kautsar S.A."/>
            <person name="Yang D."/>
            <person name="Bader C.D."/>
            <person name="Teijaro C.N."/>
            <person name="Fluegel L."/>
            <person name="Davis C.M."/>
            <person name="Simpson J.R."/>
            <person name="Lauterbach L."/>
            <person name="Steele A.D."/>
            <person name="Gui C."/>
            <person name="Meng S."/>
            <person name="Li G."/>
            <person name="Viehrig K."/>
            <person name="Ye F."/>
            <person name="Su P."/>
            <person name="Kiefer A.F."/>
            <person name="Nichols A."/>
            <person name="Cepeda A.J."/>
            <person name="Yan W."/>
            <person name="Fan B."/>
            <person name="Jiang Y."/>
            <person name="Adhikari A."/>
            <person name="Zheng C.-J."/>
            <person name="Schuster L."/>
            <person name="Cowan T.M."/>
            <person name="Smanski M.J."/>
            <person name="Chevrette M.G."/>
            <person name="De Carvalho L.P.S."/>
            <person name="Shen B."/>
        </authorList>
    </citation>
    <scope>NUCLEOTIDE SEQUENCE [LARGE SCALE GENOMIC DNA]</scope>
    <source>
        <strain evidence="3 4">NPDC033843</strain>
    </source>
</reference>
<dbReference type="Pfam" id="PF12770">
    <property type="entry name" value="CHAT"/>
    <property type="match status" value="1"/>
</dbReference>
<protein>
    <submittedName>
        <fullName evidence="3">CHAT domain-containing protein</fullName>
    </submittedName>
</protein>
<proteinExistence type="predicted"/>
<comment type="caution">
    <text evidence="3">The sequence shown here is derived from an EMBL/GenBank/DDBJ whole genome shotgun (WGS) entry which is preliminary data.</text>
</comment>
<dbReference type="InterPro" id="IPR011990">
    <property type="entry name" value="TPR-like_helical_dom_sf"/>
</dbReference>
<dbReference type="EMBL" id="JBEZVE010000010">
    <property type="protein sequence ID" value="MEU3782949.1"/>
    <property type="molecule type" value="Genomic_DNA"/>
</dbReference>
<feature type="region of interest" description="Disordered" evidence="1">
    <location>
        <begin position="681"/>
        <end position="700"/>
    </location>
</feature>
<dbReference type="InterPro" id="IPR024983">
    <property type="entry name" value="CHAT_dom"/>
</dbReference>
<evidence type="ECO:0000256" key="1">
    <source>
        <dbReference type="SAM" id="MobiDB-lite"/>
    </source>
</evidence>
<dbReference type="SUPFAM" id="SSF48452">
    <property type="entry name" value="TPR-like"/>
    <property type="match status" value="1"/>
</dbReference>
<evidence type="ECO:0000259" key="2">
    <source>
        <dbReference type="Pfam" id="PF12770"/>
    </source>
</evidence>
<organism evidence="3 4">
    <name type="scientific">Streptomyces sp. 900129855</name>
    <dbReference type="NCBI Taxonomy" id="3155129"/>
    <lineage>
        <taxon>Bacteria</taxon>
        <taxon>Bacillati</taxon>
        <taxon>Actinomycetota</taxon>
        <taxon>Actinomycetes</taxon>
        <taxon>Kitasatosporales</taxon>
        <taxon>Streptomycetaceae</taxon>
        <taxon>Streptomyces</taxon>
    </lineage>
</organism>
<sequence>MTVSVRESYAWRCEECDRPRRAPVWRIVDARERADVLQSPGDPEGFGPGLTWVDCPDCGARTHIEAPVLVLRPGTTAPALYATSVTELQGDVTTSALPLLEQAASAGAFRGDPVAGQVIPLPRRLLPFVLARDLDRDLADPERAARELESYGTPTVANHRAFLQYLAEESGEARVGELLRAVTGSLPDQLAELVRTHPELTAGTRVRDAGRKELNAAVGTPLEPTLRLRQRLLDDLCDSELPPGAVLERYFASLGDFAGDLRARLYAMYDAVRASDGLEAIPLNREALALAGQLGEEPVETELAARLGERLVRAVQAGLDVEPSEALSVLEQALRRLPEGSLQWVEVANNLAAAHHLREDGDRAQCWEAACDLLARASALDRRAHPEFWARIQTNYGLLLAERPGGGSADLTLGIDHIRAGLQERSPERGRVDWSFSLLNLGLLLHRRAESDDVREAERCYREALRVLRPAEAPVLWCRLQCNLADVLLSGDSPDPRGAREAAGAVLALDASHPGLVDTGRVTWLLARVADLLDGPGGAESLRLRRAALAATPPLAAPSLHLSLAREVVDALAAAQDWTGAADVAADMLTAVHALYDAQVTAFGRRSVLSQAKRVARWAAYLLARAGRPERAVEAIERGLACELSVVAGRGAVDLAALEQLDPALVHRYRQARERYRSLVAEPPASPSGGPSGGPSAGFAPVSDVQAAAERAVRTVIEEIRAIPGFEAFLRTTELADIARAADGTPLAYLVNAPWGSYVLVVRGAPDEPDERGAEDDTPVVRAVPVPEVSSTSIVHLLTLAPDDAGVGLLLIQQFGVLKRRRMLPAALDRLRGLAPLLRPVARLLAEDPRHEAVVVPTGLLGQAPLNAVPLGPETDEVLDDVGTLLLAPSAAVYAASRAAAVRPAAPAPRLVAVTDPDGSLPGARSELAEIRTQFEPRGETVAALGSDATVDWLLDHLAEATHLHLGCHGSADIGSRGGTLTLADGTLDMDTLVRRRLPHCRLAVAGACQSGHYELVETPDEFVGLPAGFLHAGAACVVTSLWQVNDVATALLMTRLYELLAPTGAAPGELPAPALRHTRTWLRRLTWDDLARYTAAHPHLADLTRRLTPPATGRDTCPFASPVHWAAFTAWGV</sequence>
<accession>A0ABV2ZK70</accession>
<dbReference type="Proteomes" id="UP001550739">
    <property type="component" value="Unassembled WGS sequence"/>
</dbReference>
<gene>
    <name evidence="3" type="ORF">AB0E89_20750</name>
</gene>
<keyword evidence="4" id="KW-1185">Reference proteome</keyword>
<dbReference type="Gene3D" id="1.25.40.10">
    <property type="entry name" value="Tetratricopeptide repeat domain"/>
    <property type="match status" value="1"/>
</dbReference>